<feature type="compositionally biased region" description="Basic residues" evidence="1">
    <location>
        <begin position="46"/>
        <end position="55"/>
    </location>
</feature>
<evidence type="ECO:0000313" key="2">
    <source>
        <dbReference type="EMBL" id="KXH68519.1"/>
    </source>
</evidence>
<reference evidence="2 3" key="1">
    <citation type="submission" date="2014-02" db="EMBL/GenBank/DDBJ databases">
        <title>The genome sequence of Colletotrichum salicis CBS 607.94.</title>
        <authorList>
            <person name="Baroncelli R."/>
            <person name="Thon M.R."/>
        </authorList>
    </citation>
    <scope>NUCLEOTIDE SEQUENCE [LARGE SCALE GENOMIC DNA]</scope>
    <source>
        <strain evidence="2 3">CBS 607.94</strain>
    </source>
</reference>
<proteinExistence type="predicted"/>
<evidence type="ECO:0000256" key="1">
    <source>
        <dbReference type="SAM" id="MobiDB-lite"/>
    </source>
</evidence>
<gene>
    <name evidence="2" type="ORF">CSAL01_08846</name>
</gene>
<name>A0A135V715_9PEZI</name>
<dbReference type="AlphaFoldDB" id="A0A135V715"/>
<sequence length="198" mass="23075">MPLRLSPLDPYEYAQDNTQQFHPGYATKNPDPKPDPSLVADEQPHSRRRQRRRTPKTQTKDDSIKAAPTLPYLAVVGSRPRDGSMYMQWRSRWRCISQLFAARLAFLYDAAFRPTGPQMLNVCDPDWISRLHAIHHDPQRLRHTMPWMMDLTHPRFHGPTPTHKWLRAQHRPVTPLIAHQLFADSPNDDRLLRPVSSP</sequence>
<organism evidence="2 3">
    <name type="scientific">Colletotrichum salicis</name>
    <dbReference type="NCBI Taxonomy" id="1209931"/>
    <lineage>
        <taxon>Eukaryota</taxon>
        <taxon>Fungi</taxon>
        <taxon>Dikarya</taxon>
        <taxon>Ascomycota</taxon>
        <taxon>Pezizomycotina</taxon>
        <taxon>Sordariomycetes</taxon>
        <taxon>Hypocreomycetidae</taxon>
        <taxon>Glomerellales</taxon>
        <taxon>Glomerellaceae</taxon>
        <taxon>Colletotrichum</taxon>
        <taxon>Colletotrichum acutatum species complex</taxon>
    </lineage>
</organism>
<feature type="region of interest" description="Disordered" evidence="1">
    <location>
        <begin position="1"/>
        <end position="66"/>
    </location>
</feature>
<dbReference type="Proteomes" id="UP000070121">
    <property type="component" value="Unassembled WGS sequence"/>
</dbReference>
<protein>
    <submittedName>
        <fullName evidence="2">Uncharacterized protein</fullName>
    </submittedName>
</protein>
<comment type="caution">
    <text evidence="2">The sequence shown here is derived from an EMBL/GenBank/DDBJ whole genome shotgun (WGS) entry which is preliminary data.</text>
</comment>
<dbReference type="EMBL" id="JFFI01000288">
    <property type="protein sequence ID" value="KXH68519.1"/>
    <property type="molecule type" value="Genomic_DNA"/>
</dbReference>
<keyword evidence="3" id="KW-1185">Reference proteome</keyword>
<evidence type="ECO:0000313" key="3">
    <source>
        <dbReference type="Proteomes" id="UP000070121"/>
    </source>
</evidence>
<accession>A0A135V715</accession>